<dbReference type="InterPro" id="IPR000719">
    <property type="entry name" value="Prot_kinase_dom"/>
</dbReference>
<name>A0ABR0JTS1_9EURO</name>
<feature type="domain" description="Protein kinase" evidence="6">
    <location>
        <begin position="82"/>
        <end position="432"/>
    </location>
</feature>
<evidence type="ECO:0000313" key="8">
    <source>
        <dbReference type="Proteomes" id="UP001345691"/>
    </source>
</evidence>
<comment type="caution">
    <text evidence="7">The sequence shown here is derived from an EMBL/GenBank/DDBJ whole genome shotgun (WGS) entry which is preliminary data.</text>
</comment>
<evidence type="ECO:0000259" key="6">
    <source>
        <dbReference type="PROSITE" id="PS50011"/>
    </source>
</evidence>
<evidence type="ECO:0000256" key="5">
    <source>
        <dbReference type="ARBA" id="ARBA00022840"/>
    </source>
</evidence>
<dbReference type="Gene3D" id="1.10.510.10">
    <property type="entry name" value="Transferase(Phosphotransferase) domain 1"/>
    <property type="match status" value="1"/>
</dbReference>
<proteinExistence type="predicted"/>
<dbReference type="PANTHER" id="PTHR45646:SF11">
    <property type="entry name" value="SERINE_THREONINE-PROTEIN KINASE DOA"/>
    <property type="match status" value="1"/>
</dbReference>
<reference evidence="7 8" key="1">
    <citation type="submission" date="2023-08" db="EMBL/GenBank/DDBJ databases">
        <title>Black Yeasts Isolated from many extreme environments.</title>
        <authorList>
            <person name="Coleine C."/>
            <person name="Stajich J.E."/>
            <person name="Selbmann L."/>
        </authorList>
    </citation>
    <scope>NUCLEOTIDE SEQUENCE [LARGE SCALE GENOMIC DNA]</scope>
    <source>
        <strain evidence="7 8">CCFEE 6328</strain>
    </source>
</reference>
<keyword evidence="8" id="KW-1185">Reference proteome</keyword>
<evidence type="ECO:0000256" key="3">
    <source>
        <dbReference type="ARBA" id="ARBA00022741"/>
    </source>
</evidence>
<evidence type="ECO:0000313" key="7">
    <source>
        <dbReference type="EMBL" id="KAK5068731.1"/>
    </source>
</evidence>
<dbReference type="InterPro" id="IPR011009">
    <property type="entry name" value="Kinase-like_dom_sf"/>
</dbReference>
<evidence type="ECO:0000256" key="4">
    <source>
        <dbReference type="ARBA" id="ARBA00022777"/>
    </source>
</evidence>
<evidence type="ECO:0000256" key="2">
    <source>
        <dbReference type="ARBA" id="ARBA00022679"/>
    </source>
</evidence>
<protein>
    <recommendedName>
        <fullName evidence="6">Protein kinase domain-containing protein</fullName>
    </recommendedName>
</protein>
<keyword evidence="1" id="KW-0723">Serine/threonine-protein kinase</keyword>
<dbReference type="SUPFAM" id="SSF56112">
    <property type="entry name" value="Protein kinase-like (PK-like)"/>
    <property type="match status" value="1"/>
</dbReference>
<organism evidence="7 8">
    <name type="scientific">Exophiala sideris</name>
    <dbReference type="NCBI Taxonomy" id="1016849"/>
    <lineage>
        <taxon>Eukaryota</taxon>
        <taxon>Fungi</taxon>
        <taxon>Dikarya</taxon>
        <taxon>Ascomycota</taxon>
        <taxon>Pezizomycotina</taxon>
        <taxon>Eurotiomycetes</taxon>
        <taxon>Chaetothyriomycetidae</taxon>
        <taxon>Chaetothyriales</taxon>
        <taxon>Herpotrichiellaceae</taxon>
        <taxon>Exophiala</taxon>
    </lineage>
</organism>
<dbReference type="SMART" id="SM00220">
    <property type="entry name" value="S_TKc"/>
    <property type="match status" value="1"/>
</dbReference>
<evidence type="ECO:0000256" key="1">
    <source>
        <dbReference type="ARBA" id="ARBA00022527"/>
    </source>
</evidence>
<dbReference type="InterPro" id="IPR051175">
    <property type="entry name" value="CLK_kinases"/>
</dbReference>
<dbReference type="EMBL" id="JAVRRF010000001">
    <property type="protein sequence ID" value="KAK5068731.1"/>
    <property type="molecule type" value="Genomic_DNA"/>
</dbReference>
<dbReference type="Pfam" id="PF00069">
    <property type="entry name" value="Pkinase"/>
    <property type="match status" value="2"/>
</dbReference>
<keyword evidence="4" id="KW-0418">Kinase</keyword>
<dbReference type="PROSITE" id="PS50011">
    <property type="entry name" value="PROTEIN_KINASE_DOM"/>
    <property type="match status" value="1"/>
</dbReference>
<keyword evidence="2" id="KW-0808">Transferase</keyword>
<gene>
    <name evidence="7" type="ORF">LTR69_000852</name>
</gene>
<keyword evidence="3" id="KW-0547">Nucleotide-binding</keyword>
<accession>A0ABR0JTS1</accession>
<keyword evidence="5" id="KW-0067">ATP-binding</keyword>
<sequence>MLTFLCRRVSTLVRLNNRLAPQPLHTRNVTPTRTVSSLARTFPTEGFEILSSDKLYEEEQDHDYDAKRYYPVRLGDIFRARYQVVAKIGFGCSSTVWLCRDLRENILWTLKVCITGEEADNELAISRHLKSQDAYVDLINAEHPGKERVRMVLDDFEIEGPHGFHRCLLFTPIGQTYFAFQRYECPNKALTKEALQVSLLRILEGLDFMHQTGVVHTDLTPDNIHLEARDAKFKDAVACLEYSEQIYPSPRKILSDRVIHLSVVGSIPVTSWYPVICDFGLARLGKPKQKYSGDVMPWIYRAPEVILDMEWDYKIDIWSLGVMIWDLFEGNSLFRARKDDVIDDELHLAEMVSLMGPPPRKLLEQSEKCRQSWDCEGNWIATTPIPNQTLETRETRLEGNDKVQLLNFVRKILRWLPEERSSLGELYMDEWLNQSVRSA</sequence>
<dbReference type="Proteomes" id="UP001345691">
    <property type="component" value="Unassembled WGS sequence"/>
</dbReference>
<dbReference type="PANTHER" id="PTHR45646">
    <property type="entry name" value="SERINE/THREONINE-PROTEIN KINASE DOA-RELATED"/>
    <property type="match status" value="1"/>
</dbReference>
<dbReference type="Gene3D" id="3.30.200.20">
    <property type="entry name" value="Phosphorylase Kinase, domain 1"/>
    <property type="match status" value="1"/>
</dbReference>